<dbReference type="GeneID" id="42365078"/>
<dbReference type="RefSeq" id="WP_153550320.1">
    <property type="nucleotide sequence ID" value="NZ_CP040089.1"/>
</dbReference>
<name>A0A5Q0UI77_9ARCH</name>
<sequence length="168" mass="19300">MGLLPFTYDETISEYGPDSMPSELDPNGFYVEAPGGFNESDFQKMVEDYAESDERLNSRGTLVETARSIVEGEDPLFWIATAPIGAPTVTAMDKIFSAYRETTFPERINSHERVFEETKYDLPQVNAEFWYVENEDKRGFYITPERNEDELDETVREFVRDVVTSFSA</sequence>
<reference evidence="2" key="1">
    <citation type="submission" date="2019-05" db="EMBL/GenBank/DDBJ databases">
        <title>Candidatus Nanohalobium constans, a novel model system to study the DPANN nano-sized archaea: genomic and physiological characterization of a nanoarchaeon co-cultured with its chitinotrophic host.</title>
        <authorList>
            <person name="La Cono V."/>
            <person name="Arcadi E."/>
            <person name="Crisafi F."/>
            <person name="Denaro R."/>
            <person name="La Spada G."/>
            <person name="Messina E."/>
            <person name="Smedile F."/>
            <person name="Toshchakov S.V."/>
            <person name="Shevchenko M.A."/>
            <person name="Golyshin P.N."/>
            <person name="Golyshina O.V."/>
            <person name="Ferrer M."/>
            <person name="Rohde M."/>
            <person name="Mushegian A."/>
            <person name="Sorokin D.Y."/>
            <person name="Giuliano L."/>
            <person name="Yakimov M.M."/>
        </authorList>
    </citation>
    <scope>NUCLEOTIDE SEQUENCE [LARGE SCALE GENOMIC DNA]</scope>
    <source>
        <strain evidence="2">LC1Nh</strain>
    </source>
</reference>
<dbReference type="Proteomes" id="UP000377803">
    <property type="component" value="Chromosome"/>
</dbReference>
<accession>A0A5Q0UI77</accession>
<evidence type="ECO:0000313" key="2">
    <source>
        <dbReference type="Proteomes" id="UP000377803"/>
    </source>
</evidence>
<keyword evidence="2" id="KW-1185">Reference proteome</keyword>
<dbReference type="EMBL" id="CP040089">
    <property type="protein sequence ID" value="QGA80579.1"/>
    <property type="molecule type" value="Genomic_DNA"/>
</dbReference>
<dbReference type="KEGG" id="ncon:LC1Nh_0690"/>
<evidence type="ECO:0000313" key="1">
    <source>
        <dbReference type="EMBL" id="QGA80579.1"/>
    </source>
</evidence>
<gene>
    <name evidence="1" type="ORF">LC1Nh_0690</name>
</gene>
<proteinExistence type="predicted"/>
<dbReference type="AlphaFoldDB" id="A0A5Q0UI77"/>
<organism evidence="1 2">
    <name type="scientific">Candidatus Nanohalobium constans</name>
    <dbReference type="NCBI Taxonomy" id="2565781"/>
    <lineage>
        <taxon>Archaea</taxon>
        <taxon>Candidatus Nanohalarchaeota</taxon>
        <taxon>Candidatus Nanohalobia</taxon>
        <taxon>Candidatus Nanohalobiales</taxon>
        <taxon>Candidatus Nanohalobiaceae</taxon>
        <taxon>Candidatus Nanohalobium</taxon>
    </lineage>
</organism>
<protein>
    <submittedName>
        <fullName evidence="1">Uncharacterized protein</fullName>
    </submittedName>
</protein>